<keyword evidence="2" id="KW-1185">Reference proteome</keyword>
<dbReference type="OrthoDB" id="53579at2759"/>
<protein>
    <submittedName>
        <fullName evidence="1">Uncharacterized protein</fullName>
    </submittedName>
</protein>
<accession>K0S2B1</accession>
<name>K0S2B1_THAOC</name>
<evidence type="ECO:0000313" key="2">
    <source>
        <dbReference type="Proteomes" id="UP000266841"/>
    </source>
</evidence>
<reference evidence="1 2" key="1">
    <citation type="journal article" date="2012" name="Genome Biol.">
        <title>Genome and low-iron response of an oceanic diatom adapted to chronic iron limitation.</title>
        <authorList>
            <person name="Lommer M."/>
            <person name="Specht M."/>
            <person name="Roy A.S."/>
            <person name="Kraemer L."/>
            <person name="Andreson R."/>
            <person name="Gutowska M.A."/>
            <person name="Wolf J."/>
            <person name="Bergner S.V."/>
            <person name="Schilhabel M.B."/>
            <person name="Klostermeier U.C."/>
            <person name="Beiko R.G."/>
            <person name="Rosenstiel P."/>
            <person name="Hippler M."/>
            <person name="Laroche J."/>
        </authorList>
    </citation>
    <scope>NUCLEOTIDE SEQUENCE [LARGE SCALE GENOMIC DNA]</scope>
    <source>
        <strain evidence="1 2">CCMP1005</strain>
    </source>
</reference>
<sequence length="361" mass="41689">MSMSSIAKDVREELQHSLREWGVGGEHESHVNLRRDVIRKGIMCLSETLSQPRDFLRYTKFPTSSYSAAYEHVLRHDEITSQVYSYTDSLRGEGYLNPFYRTFNRMTGKFSYKRKDEYRGHSVQELDPQQRFKFTPMTEEELLFDRWFLDDNTSSSEGLLFEAVVACHALKNKVSCHNCKCVNTLRWFGGGQASWQDLVCISCGASYEVKTKGDLEQVEKAFKYNNITGGSFEAWCRLKNSVKESEKCYLVVLPRKSTFNRQGKKVRLNTKEKWFDIPVTGEIIEMEQIAVKVYKERFSEETYFKMEQLLAGSDCDKSQNSDEVSEVDDLANHLKGTTLLDLKPVDHWEDMASDSESESSA</sequence>
<dbReference type="EMBL" id="AGNL01023020">
    <property type="protein sequence ID" value="EJK59380.1"/>
    <property type="molecule type" value="Genomic_DNA"/>
</dbReference>
<dbReference type="AlphaFoldDB" id="K0S2B1"/>
<gene>
    <name evidence="1" type="ORF">THAOC_20411</name>
</gene>
<proteinExistence type="predicted"/>
<comment type="caution">
    <text evidence="1">The sequence shown here is derived from an EMBL/GenBank/DDBJ whole genome shotgun (WGS) entry which is preliminary data.</text>
</comment>
<evidence type="ECO:0000313" key="1">
    <source>
        <dbReference type="EMBL" id="EJK59380.1"/>
    </source>
</evidence>
<dbReference type="Proteomes" id="UP000266841">
    <property type="component" value="Unassembled WGS sequence"/>
</dbReference>
<organism evidence="1 2">
    <name type="scientific">Thalassiosira oceanica</name>
    <name type="common">Marine diatom</name>
    <dbReference type="NCBI Taxonomy" id="159749"/>
    <lineage>
        <taxon>Eukaryota</taxon>
        <taxon>Sar</taxon>
        <taxon>Stramenopiles</taxon>
        <taxon>Ochrophyta</taxon>
        <taxon>Bacillariophyta</taxon>
        <taxon>Coscinodiscophyceae</taxon>
        <taxon>Thalassiosirophycidae</taxon>
        <taxon>Thalassiosirales</taxon>
        <taxon>Thalassiosiraceae</taxon>
        <taxon>Thalassiosira</taxon>
    </lineage>
</organism>